<evidence type="ECO:0000256" key="3">
    <source>
        <dbReference type="ARBA" id="ARBA00023242"/>
    </source>
</evidence>
<dbReference type="NCBIfam" id="TIGR01557">
    <property type="entry name" value="myb_SHAQKYF"/>
    <property type="match status" value="1"/>
</dbReference>
<dbReference type="SUPFAM" id="SSF52172">
    <property type="entry name" value="CheY-like"/>
    <property type="match status" value="1"/>
</dbReference>
<feature type="compositionally biased region" description="Basic and acidic residues" evidence="5">
    <location>
        <begin position="66"/>
        <end position="88"/>
    </location>
</feature>
<accession>A0ABQ5D515</accession>
<dbReference type="PANTHER" id="PTHR31966">
    <property type="entry name" value="OS01G0783500 PROTEIN"/>
    <property type="match status" value="1"/>
</dbReference>
<keyword evidence="2" id="KW-0804">Transcription</keyword>
<dbReference type="SUPFAM" id="SSF52402">
    <property type="entry name" value="Adenine nucleotide alpha hydrolases-like"/>
    <property type="match status" value="1"/>
</dbReference>
<dbReference type="InterPro" id="IPR009057">
    <property type="entry name" value="Homeodomain-like_sf"/>
</dbReference>
<evidence type="ECO:0000313" key="8">
    <source>
        <dbReference type="Proteomes" id="UP001151760"/>
    </source>
</evidence>
<dbReference type="PANTHER" id="PTHR31966:SF3">
    <property type="entry name" value="OS05G0501700 PROTEIN"/>
    <property type="match status" value="1"/>
</dbReference>
<dbReference type="PROSITE" id="PS50110">
    <property type="entry name" value="RESPONSE_REGULATORY"/>
    <property type="match status" value="1"/>
</dbReference>
<evidence type="ECO:0000256" key="4">
    <source>
        <dbReference type="PROSITE-ProRule" id="PRU00169"/>
    </source>
</evidence>
<proteinExistence type="predicted"/>
<evidence type="ECO:0000313" key="7">
    <source>
        <dbReference type="EMBL" id="GJT33298.1"/>
    </source>
</evidence>
<protein>
    <submittedName>
        <fullName evidence="7">Two-component response regulator ARR12-like protein</fullName>
    </submittedName>
</protein>
<dbReference type="InterPro" id="IPR001789">
    <property type="entry name" value="Sig_transdc_resp-reg_receiver"/>
</dbReference>
<comment type="caution">
    <text evidence="7">The sequence shown here is derived from an EMBL/GenBank/DDBJ whole genome shotgun (WGS) entry which is preliminary data.</text>
</comment>
<comment type="caution">
    <text evidence="4">Lacks conserved residue(s) required for the propagation of feature annotation.</text>
</comment>
<dbReference type="SUPFAM" id="SSF46689">
    <property type="entry name" value="Homeodomain-like"/>
    <property type="match status" value="1"/>
</dbReference>
<organism evidence="7 8">
    <name type="scientific">Tanacetum coccineum</name>
    <dbReference type="NCBI Taxonomy" id="301880"/>
    <lineage>
        <taxon>Eukaryota</taxon>
        <taxon>Viridiplantae</taxon>
        <taxon>Streptophyta</taxon>
        <taxon>Embryophyta</taxon>
        <taxon>Tracheophyta</taxon>
        <taxon>Spermatophyta</taxon>
        <taxon>Magnoliopsida</taxon>
        <taxon>eudicotyledons</taxon>
        <taxon>Gunneridae</taxon>
        <taxon>Pentapetalae</taxon>
        <taxon>asterids</taxon>
        <taxon>campanulids</taxon>
        <taxon>Asterales</taxon>
        <taxon>Asteraceae</taxon>
        <taxon>Asteroideae</taxon>
        <taxon>Anthemideae</taxon>
        <taxon>Anthemidinae</taxon>
        <taxon>Tanacetum</taxon>
    </lineage>
</organism>
<reference evidence="7" key="2">
    <citation type="submission" date="2022-01" db="EMBL/GenBank/DDBJ databases">
        <authorList>
            <person name="Yamashiro T."/>
            <person name="Shiraishi A."/>
            <person name="Satake H."/>
            <person name="Nakayama K."/>
        </authorList>
    </citation>
    <scope>NUCLEOTIDE SEQUENCE</scope>
</reference>
<evidence type="ECO:0000259" key="6">
    <source>
        <dbReference type="PROSITE" id="PS50110"/>
    </source>
</evidence>
<evidence type="ECO:0000256" key="5">
    <source>
        <dbReference type="SAM" id="MobiDB-lite"/>
    </source>
</evidence>
<sequence length="484" mass="53852">MIPLSFHTLYVLSKRRVLSAYGDTTHVRKGIYHGACDYLVKPVQEKELRLIWQHVIRRKIDKSPHDAAGERLSDQKGKLNKVRKEPPAQKKPRLSWTPPLQAKFLAAVNHLGLENAVPTRILKIMNEENITKAYVASHLQKYRKYLNKISHEASPQGGMVISPYGRSDSAYLQTNCVSLPMFVGFEKVSVGSFPPISLLGESDSTDGMGIFGITSSSIMQESDYQNSVDPMILQGTPNAMDEKTNHPFFSTQNAPASLVLQSSAIQSSLIQSSSYDSNDYSGYRSDNMITRPEKDIIDHGSGSTDRLLGSMIMDMGKRRHIPETGVGYIHNRSNFIGESSSFDPLSVQHYEENVPQMMRPNSSFVGTLEDIACMMNQEKGDTVKDHARRGFLNPSTDTPTAGAQRRIDIAVDLSDEAAFAVKWAVNQYLNPGDAIILINSVDIVGSLVEAGIPYKIHIVKDHDMKERLCLEVERLGLRVVIMGE</sequence>
<dbReference type="Gene3D" id="1.10.10.60">
    <property type="entry name" value="Homeodomain-like"/>
    <property type="match status" value="1"/>
</dbReference>
<dbReference type="Proteomes" id="UP001151760">
    <property type="component" value="Unassembled WGS sequence"/>
</dbReference>
<evidence type="ECO:0000256" key="1">
    <source>
        <dbReference type="ARBA" id="ARBA00023015"/>
    </source>
</evidence>
<dbReference type="InterPro" id="IPR006447">
    <property type="entry name" value="Myb_dom_plants"/>
</dbReference>
<feature type="domain" description="Response regulatory" evidence="6">
    <location>
        <begin position="1"/>
        <end position="56"/>
    </location>
</feature>
<dbReference type="InterPro" id="IPR044162">
    <property type="entry name" value="PHOS32/34"/>
</dbReference>
<dbReference type="EMBL" id="BQNB010014867">
    <property type="protein sequence ID" value="GJT33298.1"/>
    <property type="molecule type" value="Genomic_DNA"/>
</dbReference>
<gene>
    <name evidence="7" type="ORF">Tco_0923717</name>
</gene>
<evidence type="ECO:0000256" key="2">
    <source>
        <dbReference type="ARBA" id="ARBA00023163"/>
    </source>
</evidence>
<feature type="region of interest" description="Disordered" evidence="5">
    <location>
        <begin position="66"/>
        <end position="93"/>
    </location>
</feature>
<dbReference type="InterPro" id="IPR011006">
    <property type="entry name" value="CheY-like_superfamily"/>
</dbReference>
<dbReference type="Gene3D" id="3.40.50.2300">
    <property type="match status" value="1"/>
</dbReference>
<keyword evidence="1" id="KW-0805">Transcription regulation</keyword>
<name>A0ABQ5D515_9ASTR</name>
<reference evidence="7" key="1">
    <citation type="journal article" date="2022" name="Int. J. Mol. Sci.">
        <title>Draft Genome of Tanacetum Coccineum: Genomic Comparison of Closely Related Tanacetum-Family Plants.</title>
        <authorList>
            <person name="Yamashiro T."/>
            <person name="Shiraishi A."/>
            <person name="Nakayama K."/>
            <person name="Satake H."/>
        </authorList>
    </citation>
    <scope>NUCLEOTIDE SEQUENCE</scope>
</reference>
<keyword evidence="8" id="KW-1185">Reference proteome</keyword>
<keyword evidence="3" id="KW-0539">Nucleus</keyword>